<feature type="transmembrane region" description="Helical" evidence="1">
    <location>
        <begin position="7"/>
        <end position="26"/>
    </location>
</feature>
<keyword evidence="1" id="KW-0472">Membrane</keyword>
<reference evidence="2 3" key="1">
    <citation type="submission" date="2021-05" db="EMBL/GenBank/DDBJ databases">
        <title>The draft genome of Geobacter chapellei DSM 13688.</title>
        <authorList>
            <person name="Xu Z."/>
            <person name="Masuda Y."/>
            <person name="Itoh H."/>
            <person name="Senoo K."/>
        </authorList>
    </citation>
    <scope>NUCLEOTIDE SEQUENCE [LARGE SCALE GENOMIC DNA]</scope>
    <source>
        <strain evidence="2 3">DSM 13688</strain>
    </source>
</reference>
<dbReference type="Proteomes" id="UP000784128">
    <property type="component" value="Unassembled WGS sequence"/>
</dbReference>
<gene>
    <name evidence="2" type="ORF">KJB30_07145</name>
</gene>
<keyword evidence="1" id="KW-1133">Transmembrane helix</keyword>
<organism evidence="2 3">
    <name type="scientific">Pelotalea chapellei</name>
    <dbReference type="NCBI Taxonomy" id="44671"/>
    <lineage>
        <taxon>Bacteria</taxon>
        <taxon>Pseudomonadati</taxon>
        <taxon>Thermodesulfobacteriota</taxon>
        <taxon>Desulfuromonadia</taxon>
        <taxon>Geobacterales</taxon>
        <taxon>Geobacteraceae</taxon>
        <taxon>Pelotalea</taxon>
    </lineage>
</organism>
<keyword evidence="1" id="KW-0812">Transmembrane</keyword>
<accession>A0ABS5U7A5</accession>
<feature type="transmembrane region" description="Helical" evidence="1">
    <location>
        <begin position="32"/>
        <end position="50"/>
    </location>
</feature>
<protein>
    <submittedName>
        <fullName evidence="2">Uncharacterized protein</fullName>
    </submittedName>
</protein>
<comment type="caution">
    <text evidence="2">The sequence shown here is derived from an EMBL/GenBank/DDBJ whole genome shotgun (WGS) entry which is preliminary data.</text>
</comment>
<evidence type="ECO:0000313" key="2">
    <source>
        <dbReference type="EMBL" id="MBT1071552.1"/>
    </source>
</evidence>
<name>A0ABS5U7A5_9BACT</name>
<evidence type="ECO:0000256" key="1">
    <source>
        <dbReference type="SAM" id="Phobius"/>
    </source>
</evidence>
<dbReference type="RefSeq" id="WP_214297379.1">
    <property type="nucleotide sequence ID" value="NZ_JAHDYS010000005.1"/>
</dbReference>
<sequence length="52" mass="6108">MNRKLSMILLLVFVLILVVFGTWQLFAGNLKAAFSTFPFLLIMYLFVLKLRR</sequence>
<evidence type="ECO:0000313" key="3">
    <source>
        <dbReference type="Proteomes" id="UP000784128"/>
    </source>
</evidence>
<proteinExistence type="predicted"/>
<keyword evidence="3" id="KW-1185">Reference proteome</keyword>
<dbReference type="EMBL" id="JAHDYS010000005">
    <property type="protein sequence ID" value="MBT1071552.1"/>
    <property type="molecule type" value="Genomic_DNA"/>
</dbReference>